<comment type="similarity">
    <text evidence="1">Belongs to the protein-tyrosine phosphatase family. Non-receptor class dual specificity subfamily.</text>
</comment>
<evidence type="ECO:0000256" key="4">
    <source>
        <dbReference type="ARBA" id="ARBA00022912"/>
    </source>
</evidence>
<evidence type="ECO:0000256" key="1">
    <source>
        <dbReference type="ARBA" id="ARBA00008601"/>
    </source>
</evidence>
<keyword evidence="3" id="KW-0378">Hydrolase</keyword>
<keyword evidence="8" id="KW-1185">Reference proteome</keyword>
<dbReference type="Gene3D" id="3.90.190.10">
    <property type="entry name" value="Protein tyrosine phosphatase superfamily"/>
    <property type="match status" value="1"/>
</dbReference>
<feature type="region of interest" description="Disordered" evidence="5">
    <location>
        <begin position="1"/>
        <end position="23"/>
    </location>
</feature>
<accession>A0A9P9G6Z9</accession>
<gene>
    <name evidence="7" type="ORF">B0J15DRAFT_517454</name>
</gene>
<dbReference type="GO" id="GO:0005634">
    <property type="term" value="C:nucleus"/>
    <property type="evidence" value="ECO:0007669"/>
    <property type="project" value="TreeGrafter"/>
</dbReference>
<evidence type="ECO:0000256" key="3">
    <source>
        <dbReference type="ARBA" id="ARBA00022801"/>
    </source>
</evidence>
<evidence type="ECO:0000259" key="6">
    <source>
        <dbReference type="PROSITE" id="PS50056"/>
    </source>
</evidence>
<name>A0A9P9G6Z9_FUSSL</name>
<dbReference type="InterPro" id="IPR029021">
    <property type="entry name" value="Prot-tyrosine_phosphatase-like"/>
</dbReference>
<dbReference type="SMART" id="SM00195">
    <property type="entry name" value="DSPc"/>
    <property type="match status" value="1"/>
</dbReference>
<proteinExistence type="inferred from homology"/>
<dbReference type="AlphaFoldDB" id="A0A9P9G6Z9"/>
<dbReference type="PROSITE" id="PS50056">
    <property type="entry name" value="TYR_PHOSPHATASE_2"/>
    <property type="match status" value="1"/>
</dbReference>
<evidence type="ECO:0000313" key="8">
    <source>
        <dbReference type="Proteomes" id="UP000736672"/>
    </source>
</evidence>
<dbReference type="OrthoDB" id="2017893at2759"/>
<comment type="caution">
    <text evidence="7">The sequence shown here is derived from an EMBL/GenBank/DDBJ whole genome shotgun (WGS) entry which is preliminary data.</text>
</comment>
<dbReference type="EC" id="3.1.3.48" evidence="2"/>
<sequence>MMKIALPTCDSSTRHERPESRSNSTCILADEKTNRGDHYAVSDLAAQQDEKEDTRLQQWEDPGHQFEAGELELLKRSIAQMALSRIDGQDELFVGGLWALRRSDSLTDRRITHVLSLVPFNPSALKNFKDEPWIDYGKDFRHLVIDIDDVDDADLLIELPKAVRFIEEGLRASRREDGVKVEDADDGGVSLEKGVEDLNIDNNNGKKEKGGVFVHCAAGKSRSVSAVIAYLLWRYPNRFDPNITPTAISDPSHAIPQSDLNRSRKDTAQEAVHAALTFVRRTRPMAEPNPGFMDQLALWWEMGCPDDVEAHPVYQRWAYKREVEENLAVGQAPSRLRFEDEEAQPRDESGVSLRCKKCRRTLVTAPFIIDHRQPDKSSPATPCQHFFVEPLSWMRSVLEKGELNGRLLCPNAKCGAGVGRYDWKGFRCSCGGWVTPAFSLQRARVDDVVKRPVGLGVSQSMGIRMPPGAAATRSGNFFSSVQQGRFRPRSLHRLVERRREADS</sequence>
<feature type="domain" description="Tyrosine specific protein phosphatases" evidence="6">
    <location>
        <begin position="189"/>
        <end position="240"/>
    </location>
</feature>
<dbReference type="GO" id="GO:0004725">
    <property type="term" value="F:protein tyrosine phosphatase activity"/>
    <property type="evidence" value="ECO:0007669"/>
    <property type="project" value="UniProtKB-EC"/>
</dbReference>
<organism evidence="7 8">
    <name type="scientific">Fusarium solani</name>
    <name type="common">Filamentous fungus</name>
    <dbReference type="NCBI Taxonomy" id="169388"/>
    <lineage>
        <taxon>Eukaryota</taxon>
        <taxon>Fungi</taxon>
        <taxon>Dikarya</taxon>
        <taxon>Ascomycota</taxon>
        <taxon>Pezizomycotina</taxon>
        <taxon>Sordariomycetes</taxon>
        <taxon>Hypocreomycetidae</taxon>
        <taxon>Hypocreales</taxon>
        <taxon>Nectriaceae</taxon>
        <taxon>Fusarium</taxon>
        <taxon>Fusarium solani species complex</taxon>
    </lineage>
</organism>
<dbReference type="InterPro" id="IPR020422">
    <property type="entry name" value="TYR_PHOSPHATASE_DUAL_dom"/>
</dbReference>
<dbReference type="SUPFAM" id="SSF52799">
    <property type="entry name" value="(Phosphotyrosine protein) phosphatases II"/>
    <property type="match status" value="1"/>
</dbReference>
<dbReference type="PANTHER" id="PTHR45848">
    <property type="entry name" value="DUAL SPECIFICITY PROTEIN PHOSPHATASE 12 FAMILY MEMBER"/>
    <property type="match status" value="1"/>
</dbReference>
<dbReference type="PANTHER" id="PTHR45848:SF4">
    <property type="entry name" value="DUAL SPECIFICITY PROTEIN PHOSPHATASE 12"/>
    <property type="match status" value="1"/>
</dbReference>
<evidence type="ECO:0000313" key="7">
    <source>
        <dbReference type="EMBL" id="KAH7234184.1"/>
    </source>
</evidence>
<keyword evidence="4" id="KW-0904">Protein phosphatase</keyword>
<dbReference type="EMBL" id="JAGTJS010000027">
    <property type="protein sequence ID" value="KAH7234184.1"/>
    <property type="molecule type" value="Genomic_DNA"/>
</dbReference>
<reference evidence="7" key="1">
    <citation type="journal article" date="2021" name="Nat. Commun.">
        <title>Genetic determinants of endophytism in the Arabidopsis root mycobiome.</title>
        <authorList>
            <person name="Mesny F."/>
            <person name="Miyauchi S."/>
            <person name="Thiergart T."/>
            <person name="Pickel B."/>
            <person name="Atanasova L."/>
            <person name="Karlsson M."/>
            <person name="Huettel B."/>
            <person name="Barry K.W."/>
            <person name="Haridas S."/>
            <person name="Chen C."/>
            <person name="Bauer D."/>
            <person name="Andreopoulos W."/>
            <person name="Pangilinan J."/>
            <person name="LaButti K."/>
            <person name="Riley R."/>
            <person name="Lipzen A."/>
            <person name="Clum A."/>
            <person name="Drula E."/>
            <person name="Henrissat B."/>
            <person name="Kohler A."/>
            <person name="Grigoriev I.V."/>
            <person name="Martin F.M."/>
            <person name="Hacquard S."/>
        </authorList>
    </citation>
    <scope>NUCLEOTIDE SEQUENCE</scope>
    <source>
        <strain evidence="7">FSSC 5 MPI-SDFR-AT-0091</strain>
    </source>
</reference>
<dbReference type="InterPro" id="IPR000387">
    <property type="entry name" value="Tyr_Pase_dom"/>
</dbReference>
<dbReference type="Proteomes" id="UP000736672">
    <property type="component" value="Unassembled WGS sequence"/>
</dbReference>
<evidence type="ECO:0000256" key="5">
    <source>
        <dbReference type="SAM" id="MobiDB-lite"/>
    </source>
</evidence>
<protein>
    <recommendedName>
        <fullName evidence="2">protein-tyrosine-phosphatase</fullName>
        <ecNumber evidence="2">3.1.3.48</ecNumber>
    </recommendedName>
</protein>
<dbReference type="GO" id="GO:0008138">
    <property type="term" value="F:protein tyrosine/serine/threonine phosphatase activity"/>
    <property type="evidence" value="ECO:0007669"/>
    <property type="project" value="TreeGrafter"/>
</dbReference>
<evidence type="ECO:0000256" key="2">
    <source>
        <dbReference type="ARBA" id="ARBA00013064"/>
    </source>
</evidence>